<dbReference type="Proteomes" id="UP000663842">
    <property type="component" value="Unassembled WGS sequence"/>
</dbReference>
<dbReference type="Proteomes" id="UP000681720">
    <property type="component" value="Unassembled WGS sequence"/>
</dbReference>
<dbReference type="Proteomes" id="UP000663866">
    <property type="component" value="Unassembled WGS sequence"/>
</dbReference>
<gene>
    <name evidence="4" type="ORF">BYL167_LOCUS46605</name>
    <name evidence="3" type="ORF">GIL414_LOCUS43560</name>
    <name evidence="1" type="ORF">OVN521_LOCUS21454</name>
    <name evidence="2" type="ORF">UXM345_LOCUS23620</name>
</gene>
<name>A0A819VP15_9BILA</name>
<dbReference type="EMBL" id="CAJOBH010132210">
    <property type="protein sequence ID" value="CAF4763355.1"/>
    <property type="molecule type" value="Genomic_DNA"/>
</dbReference>
<sequence length="116" mass="13392">MANTSTTVAIDTSIPSEKSALFQRNASPLEIGSAFEAEMKRLYCEGRLEEYARELYTDDCKLWTDDKRQLFGRNAVHQETEDDIKLRGTIVITFLIFMQKDTNILPLKNYFFGNKN</sequence>
<evidence type="ECO:0000313" key="2">
    <source>
        <dbReference type="EMBL" id="CAF4124680.1"/>
    </source>
</evidence>
<keyword evidence="5" id="KW-1185">Reference proteome</keyword>
<dbReference type="EMBL" id="CAJOBJ010129284">
    <property type="protein sequence ID" value="CAF4713846.1"/>
    <property type="molecule type" value="Genomic_DNA"/>
</dbReference>
<protein>
    <submittedName>
        <fullName evidence="1">Uncharacterized protein</fullName>
    </submittedName>
</protein>
<proteinExistence type="predicted"/>
<dbReference type="EMBL" id="CAJOBF010004117">
    <property type="protein sequence ID" value="CAF4124680.1"/>
    <property type="molecule type" value="Genomic_DNA"/>
</dbReference>
<evidence type="ECO:0000313" key="4">
    <source>
        <dbReference type="EMBL" id="CAF4763355.1"/>
    </source>
</evidence>
<evidence type="ECO:0000313" key="3">
    <source>
        <dbReference type="EMBL" id="CAF4713846.1"/>
    </source>
</evidence>
<dbReference type="AlphaFoldDB" id="A0A819VP15"/>
<evidence type="ECO:0000313" key="1">
    <source>
        <dbReference type="EMBL" id="CAF4111550.1"/>
    </source>
</evidence>
<reference evidence="1" key="1">
    <citation type="submission" date="2021-02" db="EMBL/GenBank/DDBJ databases">
        <authorList>
            <person name="Nowell W R."/>
        </authorList>
    </citation>
    <scope>NUCLEOTIDE SEQUENCE</scope>
</reference>
<comment type="caution">
    <text evidence="1">The sequence shown here is derived from an EMBL/GenBank/DDBJ whole genome shotgun (WGS) entry which is preliminary data.</text>
</comment>
<accession>A0A819VP15</accession>
<organism evidence="1 5">
    <name type="scientific">Rotaria magnacalcarata</name>
    <dbReference type="NCBI Taxonomy" id="392030"/>
    <lineage>
        <taxon>Eukaryota</taxon>
        <taxon>Metazoa</taxon>
        <taxon>Spiralia</taxon>
        <taxon>Gnathifera</taxon>
        <taxon>Rotifera</taxon>
        <taxon>Eurotatoria</taxon>
        <taxon>Bdelloidea</taxon>
        <taxon>Philodinida</taxon>
        <taxon>Philodinidae</taxon>
        <taxon>Rotaria</taxon>
    </lineage>
</organism>
<evidence type="ECO:0000313" key="5">
    <source>
        <dbReference type="Proteomes" id="UP000663866"/>
    </source>
</evidence>
<dbReference type="EMBL" id="CAJOBG010004457">
    <property type="protein sequence ID" value="CAF4111550.1"/>
    <property type="molecule type" value="Genomic_DNA"/>
</dbReference>
<dbReference type="Proteomes" id="UP000681967">
    <property type="component" value="Unassembled WGS sequence"/>
</dbReference>